<proteinExistence type="predicted"/>
<gene>
    <name evidence="2" type="ORF">WJX74_003142</name>
</gene>
<organism evidence="2 3">
    <name type="scientific">Apatococcus lobatus</name>
    <dbReference type="NCBI Taxonomy" id="904363"/>
    <lineage>
        <taxon>Eukaryota</taxon>
        <taxon>Viridiplantae</taxon>
        <taxon>Chlorophyta</taxon>
        <taxon>core chlorophytes</taxon>
        <taxon>Trebouxiophyceae</taxon>
        <taxon>Chlorellales</taxon>
        <taxon>Chlorellaceae</taxon>
        <taxon>Apatococcus</taxon>
    </lineage>
</organism>
<keyword evidence="3" id="KW-1185">Reference proteome</keyword>
<sequence length="214" mass="24203">MSASVQGVGTRWAPHELQGLEASYPHISDAFTGFMSPYNPTPGTGATGYLAVPPNNYPFYSEQEKYKPILQADGGQLSEWEPMYQPSPEQAEEDRRLAYESGVPHGYVPPGDKYAGLPTMSILVSSDLHTEEEYGKKQASGKHTGGPFMIDVSPKMRIEDLRKVIWREGGILPGLQKLSYAGKNLEDSQRTLQHYGIEYWHRKFPEWHLKIRRY</sequence>
<comment type="caution">
    <text evidence="2">The sequence shown here is derived from an EMBL/GenBank/DDBJ whole genome shotgun (WGS) entry which is preliminary data.</text>
</comment>
<dbReference type="InterPro" id="IPR000626">
    <property type="entry name" value="Ubiquitin-like_dom"/>
</dbReference>
<dbReference type="Proteomes" id="UP001438707">
    <property type="component" value="Unassembled WGS sequence"/>
</dbReference>
<accession>A0AAW1RGQ1</accession>
<dbReference type="InterPro" id="IPR029071">
    <property type="entry name" value="Ubiquitin-like_domsf"/>
</dbReference>
<dbReference type="EMBL" id="JALJOS010000011">
    <property type="protein sequence ID" value="KAK9832968.1"/>
    <property type="molecule type" value="Genomic_DNA"/>
</dbReference>
<protein>
    <recommendedName>
        <fullName evidence="1">Ubiquitin-like domain-containing protein</fullName>
    </recommendedName>
</protein>
<dbReference type="AlphaFoldDB" id="A0AAW1RGQ1"/>
<dbReference type="SUPFAM" id="SSF54236">
    <property type="entry name" value="Ubiquitin-like"/>
    <property type="match status" value="1"/>
</dbReference>
<evidence type="ECO:0000259" key="1">
    <source>
        <dbReference type="PROSITE" id="PS50053"/>
    </source>
</evidence>
<dbReference type="PROSITE" id="PS50053">
    <property type="entry name" value="UBIQUITIN_2"/>
    <property type="match status" value="1"/>
</dbReference>
<reference evidence="2 3" key="1">
    <citation type="journal article" date="2024" name="Nat. Commun.">
        <title>Phylogenomics reveals the evolutionary origins of lichenization in chlorophyte algae.</title>
        <authorList>
            <person name="Puginier C."/>
            <person name="Libourel C."/>
            <person name="Otte J."/>
            <person name="Skaloud P."/>
            <person name="Haon M."/>
            <person name="Grisel S."/>
            <person name="Petersen M."/>
            <person name="Berrin J.G."/>
            <person name="Delaux P.M."/>
            <person name="Dal Grande F."/>
            <person name="Keller J."/>
        </authorList>
    </citation>
    <scope>NUCLEOTIDE SEQUENCE [LARGE SCALE GENOMIC DNA]</scope>
    <source>
        <strain evidence="2 3">SAG 2145</strain>
    </source>
</reference>
<feature type="domain" description="Ubiquitin-like" evidence="1">
    <location>
        <begin position="150"/>
        <end position="198"/>
    </location>
</feature>
<evidence type="ECO:0000313" key="2">
    <source>
        <dbReference type="EMBL" id="KAK9832968.1"/>
    </source>
</evidence>
<evidence type="ECO:0000313" key="3">
    <source>
        <dbReference type="Proteomes" id="UP001438707"/>
    </source>
</evidence>
<dbReference type="CDD" id="cd17039">
    <property type="entry name" value="Ubl_ubiquitin_like"/>
    <property type="match status" value="1"/>
</dbReference>
<name>A0AAW1RGQ1_9CHLO</name>
<dbReference type="Gene3D" id="3.10.20.90">
    <property type="entry name" value="Phosphatidylinositol 3-kinase Catalytic Subunit, Chain A, domain 1"/>
    <property type="match status" value="1"/>
</dbReference>
<dbReference type="Pfam" id="PF00240">
    <property type="entry name" value="ubiquitin"/>
    <property type="match status" value="1"/>
</dbReference>